<evidence type="ECO:0000313" key="6">
    <source>
        <dbReference type="Proteomes" id="UP001152622"/>
    </source>
</evidence>
<comment type="caution">
    <text evidence="5">The sequence shown here is derived from an EMBL/GenBank/DDBJ whole genome shotgun (WGS) entry which is preliminary data.</text>
</comment>
<feature type="chain" id="PRO_5040255341" description="Mitochondrial transcription termination factor 4" evidence="4">
    <location>
        <begin position="22"/>
        <end position="337"/>
    </location>
</feature>
<evidence type="ECO:0000256" key="3">
    <source>
        <dbReference type="SAM" id="MobiDB-lite"/>
    </source>
</evidence>
<feature type="signal peptide" evidence="4">
    <location>
        <begin position="1"/>
        <end position="21"/>
    </location>
</feature>
<evidence type="ECO:0008006" key="7">
    <source>
        <dbReference type="Google" id="ProtNLM"/>
    </source>
</evidence>
<evidence type="ECO:0000256" key="1">
    <source>
        <dbReference type="ARBA" id="ARBA00007692"/>
    </source>
</evidence>
<evidence type="ECO:0000313" key="5">
    <source>
        <dbReference type="EMBL" id="KAJ8357426.1"/>
    </source>
</evidence>
<protein>
    <recommendedName>
        <fullName evidence="7">Mitochondrial transcription termination factor 4</fullName>
    </recommendedName>
</protein>
<comment type="similarity">
    <text evidence="1">Belongs to the mTERF family.</text>
</comment>
<dbReference type="InterPro" id="IPR038538">
    <property type="entry name" value="MTERF_sf"/>
</dbReference>
<evidence type="ECO:0000256" key="4">
    <source>
        <dbReference type="SAM" id="SignalP"/>
    </source>
</evidence>
<dbReference type="EMBL" id="JAINUF010000006">
    <property type="protein sequence ID" value="KAJ8357426.1"/>
    <property type="molecule type" value="Genomic_DNA"/>
</dbReference>
<keyword evidence="6" id="KW-1185">Reference proteome</keyword>
<accession>A0A9Q1FFT4</accession>
<keyword evidence="2" id="KW-0809">Transit peptide</keyword>
<dbReference type="Proteomes" id="UP001152622">
    <property type="component" value="Chromosome 6"/>
</dbReference>
<dbReference type="AlphaFoldDB" id="A0A9Q1FFT4"/>
<name>A0A9Q1FFT4_SYNKA</name>
<reference evidence="5" key="1">
    <citation type="journal article" date="2023" name="Science">
        <title>Genome structures resolve the early diversification of teleost fishes.</title>
        <authorList>
            <person name="Parey E."/>
            <person name="Louis A."/>
            <person name="Montfort J."/>
            <person name="Bouchez O."/>
            <person name="Roques C."/>
            <person name="Iampietro C."/>
            <person name="Lluch J."/>
            <person name="Castinel A."/>
            <person name="Donnadieu C."/>
            <person name="Desvignes T."/>
            <person name="Floi Bucao C."/>
            <person name="Jouanno E."/>
            <person name="Wen M."/>
            <person name="Mejri S."/>
            <person name="Dirks R."/>
            <person name="Jansen H."/>
            <person name="Henkel C."/>
            <person name="Chen W.J."/>
            <person name="Zahm M."/>
            <person name="Cabau C."/>
            <person name="Klopp C."/>
            <person name="Thompson A.W."/>
            <person name="Robinson-Rechavi M."/>
            <person name="Braasch I."/>
            <person name="Lecointre G."/>
            <person name="Bobe J."/>
            <person name="Postlethwait J.H."/>
            <person name="Berthelot C."/>
            <person name="Roest Crollius H."/>
            <person name="Guiguen Y."/>
        </authorList>
    </citation>
    <scope>NUCLEOTIDE SEQUENCE</scope>
    <source>
        <strain evidence="5">WJC10195</strain>
    </source>
</reference>
<sequence>MATRLCRKLVLIWTFRAAAYSHLDCGRSPVYHQLRDKQPKVFLFRNLCSRHEQNSEPTAGQRPAGREEMLSSLVDMGFTQTQVEALARRALSSRTEHAVTQHLSVLSALVALGFNPSSVMMMLDTCPDLYQVKGALLQQRVDNLRKLGLVEGGLQRAVRRYPQLLTMPIKRVNGVSRFLRDRCHLTTQQVAGVLRDSPAVVLEDMDRLEYKFQYAYFRMGIGQAEMVKSGLFRVSLEEVRCRHGFLERRGLYQTPDKKGQTRIVNPKLKDFLAIPEDAFLSKVAVATGEEFEVFRKLMEREIQEEEEPEFSNSDEEDEEDNESEDRGSAGYRRRKRK</sequence>
<gene>
    <name evidence="5" type="ORF">SKAU_G00202200</name>
</gene>
<dbReference type="GO" id="GO:0003676">
    <property type="term" value="F:nucleic acid binding"/>
    <property type="evidence" value="ECO:0007669"/>
    <property type="project" value="InterPro"/>
</dbReference>
<evidence type="ECO:0000256" key="2">
    <source>
        <dbReference type="ARBA" id="ARBA00022946"/>
    </source>
</evidence>
<feature type="region of interest" description="Disordered" evidence="3">
    <location>
        <begin position="302"/>
        <end position="337"/>
    </location>
</feature>
<dbReference type="InterPro" id="IPR003690">
    <property type="entry name" value="MTERF"/>
</dbReference>
<dbReference type="OrthoDB" id="9991972at2759"/>
<dbReference type="Gene3D" id="1.25.70.10">
    <property type="entry name" value="Transcription termination factor 3, mitochondrial"/>
    <property type="match status" value="1"/>
</dbReference>
<feature type="compositionally biased region" description="Acidic residues" evidence="3">
    <location>
        <begin position="302"/>
        <end position="323"/>
    </location>
</feature>
<keyword evidence="4" id="KW-0732">Signal</keyword>
<organism evidence="5 6">
    <name type="scientific">Synaphobranchus kaupii</name>
    <name type="common">Kaup's arrowtooth eel</name>
    <dbReference type="NCBI Taxonomy" id="118154"/>
    <lineage>
        <taxon>Eukaryota</taxon>
        <taxon>Metazoa</taxon>
        <taxon>Chordata</taxon>
        <taxon>Craniata</taxon>
        <taxon>Vertebrata</taxon>
        <taxon>Euteleostomi</taxon>
        <taxon>Actinopterygii</taxon>
        <taxon>Neopterygii</taxon>
        <taxon>Teleostei</taxon>
        <taxon>Anguilliformes</taxon>
        <taxon>Synaphobranchidae</taxon>
        <taxon>Synaphobranchus</taxon>
    </lineage>
</organism>
<dbReference type="Pfam" id="PF02536">
    <property type="entry name" value="mTERF"/>
    <property type="match status" value="1"/>
</dbReference>
<proteinExistence type="inferred from homology"/>